<feature type="region of interest" description="Disordered" evidence="2">
    <location>
        <begin position="1321"/>
        <end position="1367"/>
    </location>
</feature>
<dbReference type="SMART" id="SM00293">
    <property type="entry name" value="PWWP"/>
    <property type="match status" value="1"/>
</dbReference>
<dbReference type="Proteomes" id="UP001345219">
    <property type="component" value="Chromosome 7"/>
</dbReference>
<dbReference type="PROSITE" id="PS51391">
    <property type="entry name" value="CID"/>
    <property type="match status" value="1"/>
</dbReference>
<dbReference type="Gene3D" id="2.30.30.140">
    <property type="match status" value="1"/>
</dbReference>
<feature type="domain" description="PWWP" evidence="3">
    <location>
        <begin position="24"/>
        <end position="81"/>
    </location>
</feature>
<organism evidence="5 6">
    <name type="scientific">Trapa incisa</name>
    <dbReference type="NCBI Taxonomy" id="236973"/>
    <lineage>
        <taxon>Eukaryota</taxon>
        <taxon>Viridiplantae</taxon>
        <taxon>Streptophyta</taxon>
        <taxon>Embryophyta</taxon>
        <taxon>Tracheophyta</taxon>
        <taxon>Spermatophyta</taxon>
        <taxon>Magnoliopsida</taxon>
        <taxon>eudicotyledons</taxon>
        <taxon>Gunneridae</taxon>
        <taxon>Pentapetalae</taxon>
        <taxon>rosids</taxon>
        <taxon>malvids</taxon>
        <taxon>Myrtales</taxon>
        <taxon>Lythraceae</taxon>
        <taxon>Trapa</taxon>
    </lineage>
</organism>
<evidence type="ECO:0008006" key="7">
    <source>
        <dbReference type="Google" id="ProtNLM"/>
    </source>
</evidence>
<dbReference type="GO" id="GO:0005634">
    <property type="term" value="C:nucleus"/>
    <property type="evidence" value="ECO:0007669"/>
    <property type="project" value="UniProtKB-ARBA"/>
</dbReference>
<evidence type="ECO:0000259" key="3">
    <source>
        <dbReference type="PROSITE" id="PS50812"/>
    </source>
</evidence>
<feature type="region of interest" description="Disordered" evidence="2">
    <location>
        <begin position="220"/>
        <end position="243"/>
    </location>
</feature>
<dbReference type="Pfam" id="PF00855">
    <property type="entry name" value="PWWP"/>
    <property type="match status" value="1"/>
</dbReference>
<keyword evidence="6" id="KW-1185">Reference proteome</keyword>
<reference evidence="5 6" key="1">
    <citation type="journal article" date="2023" name="Hortic Res">
        <title>Pangenome of water caltrop reveals structural variations and asymmetric subgenome divergence after allopolyploidization.</title>
        <authorList>
            <person name="Zhang X."/>
            <person name="Chen Y."/>
            <person name="Wang L."/>
            <person name="Yuan Y."/>
            <person name="Fang M."/>
            <person name="Shi L."/>
            <person name="Lu R."/>
            <person name="Comes H.P."/>
            <person name="Ma Y."/>
            <person name="Chen Y."/>
            <person name="Huang G."/>
            <person name="Zhou Y."/>
            <person name="Zheng Z."/>
            <person name="Qiu Y."/>
        </authorList>
    </citation>
    <scope>NUCLEOTIDE SEQUENCE [LARGE SCALE GENOMIC DNA]</scope>
    <source>
        <tissue evidence="5">Roots</tissue>
    </source>
</reference>
<feature type="compositionally biased region" description="Polar residues" evidence="2">
    <location>
        <begin position="220"/>
        <end position="229"/>
    </location>
</feature>
<feature type="domain" description="CID" evidence="4">
    <location>
        <begin position="937"/>
        <end position="1078"/>
    </location>
</feature>
<dbReference type="SMART" id="SM00582">
    <property type="entry name" value="RPR"/>
    <property type="match status" value="1"/>
</dbReference>
<feature type="compositionally biased region" description="Pro residues" evidence="2">
    <location>
        <begin position="1210"/>
        <end position="1231"/>
    </location>
</feature>
<proteinExistence type="predicted"/>
<feature type="region of interest" description="Disordered" evidence="2">
    <location>
        <begin position="1188"/>
        <end position="1261"/>
    </location>
</feature>
<dbReference type="PANTHER" id="PTHR12550">
    <property type="entry name" value="HEPATOMA-DERIVED GROWTH FACTOR-RELATED"/>
    <property type="match status" value="1"/>
</dbReference>
<feature type="compositionally biased region" description="Polar residues" evidence="2">
    <location>
        <begin position="1244"/>
        <end position="1260"/>
    </location>
</feature>
<keyword evidence="1" id="KW-0507">mRNA processing</keyword>
<feature type="region of interest" description="Disordered" evidence="2">
    <location>
        <begin position="709"/>
        <end position="744"/>
    </location>
</feature>
<feature type="compositionally biased region" description="Basic and acidic residues" evidence="2">
    <location>
        <begin position="845"/>
        <end position="867"/>
    </location>
</feature>
<dbReference type="InterPro" id="IPR000313">
    <property type="entry name" value="PWWP_dom"/>
</dbReference>
<dbReference type="PROSITE" id="PS50812">
    <property type="entry name" value="PWWP"/>
    <property type="match status" value="1"/>
</dbReference>
<evidence type="ECO:0000256" key="1">
    <source>
        <dbReference type="ARBA" id="ARBA00022664"/>
    </source>
</evidence>
<evidence type="ECO:0000259" key="4">
    <source>
        <dbReference type="PROSITE" id="PS51391"/>
    </source>
</evidence>
<feature type="compositionally biased region" description="Basic and acidic residues" evidence="2">
    <location>
        <begin position="880"/>
        <end position="894"/>
    </location>
</feature>
<comment type="caution">
    <text evidence="5">The sequence shown here is derived from an EMBL/GenBank/DDBJ whole genome shotgun (WGS) entry which is preliminary data.</text>
</comment>
<dbReference type="PANTHER" id="PTHR12550:SF49">
    <property type="entry name" value="PROTEIN HUA2-LIKE 2-RELATED"/>
    <property type="match status" value="1"/>
</dbReference>
<sequence length="1455" mass="161047">MAPSRRKGVSKAAAAAAARRQWKVGDLVLAKLKGFPAWPATVSEPEKWGFSADWKKVLVYFFGTQQIAFCNPADVEAFTEEKKQTLLVKRQGKGADFVRAVQEIIDIYENGKKQEQADDLNSGTEVTVANGGNSVVSYPDLQVKEVAEAPAETSDAQSKSSILKVKTDCDEHNLPYKETKVLIGVDDLYVKPEKKELIPAERAKGKVVICTYSLRKKSGGSQVESSTAQRRVPPVRRSRSSSRAEAYRLENIDVPCIISSNSAQDLSSRRSRWTNKACISNGDDRDSPTFVQGGSIEDNGSEIVSMESEGTSFYDGSAADSRFKQEQCGPVTDFIDEEVELRKGLDLPINTVIKKKRKPNRKRLICDVVDPSSNTCNGAATCLVNYAGQDSENTFGRSTESCPKDDGDEHLPLLKRARVRMGELLSKEDENTSITISEERVLKEVQDNSSDLNHNSFCEGKALQESEVNASEHNINVPPHAEDIIKESPIHDALNSVSLNNDPTSLCMNREASRGFPEECVEHPDQQSSLWKFNKNQSHVSSVDSEDALPPCKRLHHDLEAKSANAAQENASNCRSSTILSPTTNICFSSQRPPCLASAYETVNDGQPVMHSVSRHVIVSPSHAHSNQKSSGETNTAEEMFICQPSVDRPEIPVREENAVSDRDYAVKDIGTSISDNPVVDSLMETQSTRTPPTAVEAREPTLKLNQALHDPSTSKDGGNAATPDFGSSGKECAVKQADPSEKTCNSPCLSIEVEKVIAFSSGYEIEALQRSLGYNTENGGNEHIRHECEPSSQDDIMFHVDETTCDHVLRDESHDSCSNTDLDNNGFLSSNQADGIHSSAQVSHLEDRSNICNSDEDRSGNSKQDDGSCSPIEASHFNNSEHEDMPRNSKQDNKSCSPVEVCHFKNSVHDAADSDRKIESSVPSSMAVDKNSNNAGAHKALSMFETALGNLTRTKDSISRATRIAIDCAKVGSASKVLEVLAHSLENESILYRRVDMFFLVDSIMQWSRGSKGDAGGVYPSLIQGALPRLLSAAAPHGSSAHENRRQCLKVLRLWLERRFLPDSVLRHHIRELDVFSGSSSANPYARRSSRNERAFDDPVREMEGMLVDEYGSNSSFQLPGFCMPQMLKDGDEGSDSDESFEAVTPEHTAPEVSEQETATIGKYRHILQDVDGELEMEDVAPEVEIIPTENPPPHALSVLPHSPHLISPLPPPAVSAPPPPPRTLHPPNPIGSAMSDYHANEPHQNSAQNSQGNLTQPVTHPPVLRTERMISGSHYQNSEGREPHLQMPMPNSSYSRRCMENGNREDVSRFDNGRGYNMRAPYAPLSNHYNHSDQRGRPRRDGPPPYSGRYHHHHNRGNGNYHNNNHERMKPSPYDTRENWRFSAPYSGEIFYLELGKIVLKLAMELVLIFELPLFTNCNYKCSCLCSCDFYSSLIFSSMHCMQEKTLWLIWIW</sequence>
<feature type="region of interest" description="Disordered" evidence="2">
    <location>
        <begin position="1131"/>
        <end position="1158"/>
    </location>
</feature>
<dbReference type="SUPFAM" id="SSF63748">
    <property type="entry name" value="Tudor/PWWP/MBT"/>
    <property type="match status" value="1"/>
</dbReference>
<dbReference type="Gene3D" id="1.25.40.90">
    <property type="match status" value="1"/>
</dbReference>
<dbReference type="EMBL" id="JAXIOK010000007">
    <property type="protein sequence ID" value="KAK4766036.1"/>
    <property type="molecule type" value="Genomic_DNA"/>
</dbReference>
<feature type="compositionally biased region" description="Basic and acidic residues" evidence="2">
    <location>
        <begin position="1332"/>
        <end position="1344"/>
    </location>
</feature>
<dbReference type="InterPro" id="IPR006569">
    <property type="entry name" value="CID_dom"/>
</dbReference>
<evidence type="ECO:0000256" key="2">
    <source>
        <dbReference type="SAM" id="MobiDB-lite"/>
    </source>
</evidence>
<accession>A0AAN7QF78</accession>
<feature type="region of interest" description="Disordered" evidence="2">
    <location>
        <begin position="841"/>
        <end position="897"/>
    </location>
</feature>
<dbReference type="GO" id="GO:0006397">
    <property type="term" value="P:mRNA processing"/>
    <property type="evidence" value="ECO:0007669"/>
    <property type="project" value="UniProtKB-KW"/>
</dbReference>
<evidence type="ECO:0000313" key="6">
    <source>
        <dbReference type="Proteomes" id="UP001345219"/>
    </source>
</evidence>
<dbReference type="InterPro" id="IPR008942">
    <property type="entry name" value="ENTH_VHS"/>
</dbReference>
<dbReference type="Pfam" id="PF04818">
    <property type="entry name" value="CID"/>
    <property type="match status" value="1"/>
</dbReference>
<feature type="compositionally biased region" description="Low complexity" evidence="2">
    <location>
        <begin position="1198"/>
        <end position="1209"/>
    </location>
</feature>
<gene>
    <name evidence="5" type="ORF">SAY87_007678</name>
</gene>
<name>A0AAN7QF78_9MYRT</name>
<protein>
    <recommendedName>
        <fullName evidence="7">HUA2-like protein 3</fullName>
    </recommendedName>
</protein>
<evidence type="ECO:0000313" key="5">
    <source>
        <dbReference type="EMBL" id="KAK4766036.1"/>
    </source>
</evidence>